<dbReference type="GeneID" id="66079930"/>
<evidence type="ECO:0000313" key="3">
    <source>
        <dbReference type="Proteomes" id="UP001049176"/>
    </source>
</evidence>
<dbReference type="Proteomes" id="UP001049176">
    <property type="component" value="Chromosome 7"/>
</dbReference>
<sequence length="284" mass="32218">MDEQRNSIEIIGNKIYEAKTMRINYTTYNVQRGSDLIKSQTDNSFIMVHSPNTEETHPFWYARVIGIFHAQILRRDREHASQKPQHMEFLWLQWLGMEPGYRSGRHLARLPKVGFVPEDDEAFGFLEPDAVIQASHLIPQFSMGRGNDLLSTTDPTAACTQDEHGNWLNFYVDIFVNRDMFMRFSGGGIGHINSARSCSNETGTVDNTNDPATELNNIADGLRAANETEEALQDNSEMDVDGYNEVRSNLDDIEDPEWMGVDGSDQDSNFGSDSEEDDLDYGEF</sequence>
<dbReference type="KEGG" id="more:E1B28_010855"/>
<evidence type="ECO:0000313" key="2">
    <source>
        <dbReference type="EMBL" id="KAG7089149.1"/>
    </source>
</evidence>
<evidence type="ECO:0000256" key="1">
    <source>
        <dbReference type="SAM" id="MobiDB-lite"/>
    </source>
</evidence>
<comment type="caution">
    <text evidence="2">The sequence shown here is derived from an EMBL/GenBank/DDBJ whole genome shotgun (WGS) entry which is preliminary data.</text>
</comment>
<dbReference type="EMBL" id="CM032187">
    <property type="protein sequence ID" value="KAG7089149.1"/>
    <property type="molecule type" value="Genomic_DNA"/>
</dbReference>
<feature type="region of interest" description="Disordered" evidence="1">
    <location>
        <begin position="230"/>
        <end position="284"/>
    </location>
</feature>
<reference evidence="2" key="1">
    <citation type="journal article" date="2021" name="Genome Biol. Evol.">
        <title>The assembled and annotated genome of the fairy-ring fungus Marasmius oreades.</title>
        <authorList>
            <person name="Hiltunen M."/>
            <person name="Ament-Velasquez S.L."/>
            <person name="Johannesson H."/>
        </authorList>
    </citation>
    <scope>NUCLEOTIDE SEQUENCE</scope>
    <source>
        <strain evidence="2">03SP1</strain>
    </source>
</reference>
<name>A0A9P7URG5_9AGAR</name>
<protein>
    <submittedName>
        <fullName evidence="2">Uncharacterized protein</fullName>
    </submittedName>
</protein>
<proteinExistence type="predicted"/>
<dbReference type="AlphaFoldDB" id="A0A9P7URG5"/>
<dbReference type="OrthoDB" id="3267098at2759"/>
<feature type="compositionally biased region" description="Acidic residues" evidence="1">
    <location>
        <begin position="230"/>
        <end position="242"/>
    </location>
</feature>
<keyword evidence="3" id="KW-1185">Reference proteome</keyword>
<dbReference type="RefSeq" id="XP_043005619.1">
    <property type="nucleotide sequence ID" value="XM_043155837.1"/>
</dbReference>
<organism evidence="2 3">
    <name type="scientific">Marasmius oreades</name>
    <name type="common">fairy-ring Marasmius</name>
    <dbReference type="NCBI Taxonomy" id="181124"/>
    <lineage>
        <taxon>Eukaryota</taxon>
        <taxon>Fungi</taxon>
        <taxon>Dikarya</taxon>
        <taxon>Basidiomycota</taxon>
        <taxon>Agaricomycotina</taxon>
        <taxon>Agaricomycetes</taxon>
        <taxon>Agaricomycetidae</taxon>
        <taxon>Agaricales</taxon>
        <taxon>Marasmiineae</taxon>
        <taxon>Marasmiaceae</taxon>
        <taxon>Marasmius</taxon>
    </lineage>
</organism>
<feature type="compositionally biased region" description="Acidic residues" evidence="1">
    <location>
        <begin position="273"/>
        <end position="284"/>
    </location>
</feature>
<accession>A0A9P7URG5</accession>
<gene>
    <name evidence="2" type="ORF">E1B28_010855</name>
</gene>